<sequence length="557" mass="62049">MSAEDRYPERIFVALRHVFEGKAADLESKDGKTKKKAIRKLVRGYLREDKGGTLRDIVEIHGMGRVSSIAGDLLSNHIFDSTCLASRRFPDLFRPPGPATAGTEIREKAEHDLSGSLGGLVDLAQGTEGGASRSISEPTVLEPLRCNHLSGTGMASPEDLYPERVYVALRHVFVGDKAKLRRTKPIRKLIYEHMSKGEGDTLKDIAEAHGTPRLVSIAQKLMADGLFESACLASRRFPRVFPTISITSNMENAENSPPDPNEAAVPALCQHCRIAFGIGEPNRAQLPCDANDDLGKKSPLQEWTELLAAVGHTNEIDAATCTIRLPFQVQYELMVQLQRVMEQVCFGFAKEALPELLEERQWVCAEGVELHLWKDELLKHKWPIAACELPTAAMERLLQTMAFIRHVAVIRINISVTQLQQCIKDAVDLTTALRQTRFLRPLFFLQAQVDLEILGLRDEEETQKQLLDIERSAIAKERAELDEREGKAIQKAEKQLAGCQNVVGARVQNIVCSFRDMLLAEPDASIGEEETREGRGGMIARHSDEDFDFCSSLEHVD</sequence>
<gene>
    <name evidence="1" type="ORF">QQS21_005806</name>
</gene>
<evidence type="ECO:0000313" key="2">
    <source>
        <dbReference type="Proteomes" id="UP001251528"/>
    </source>
</evidence>
<dbReference type="Proteomes" id="UP001251528">
    <property type="component" value="Unassembled WGS sequence"/>
</dbReference>
<dbReference type="AlphaFoldDB" id="A0AAJ0CT38"/>
<evidence type="ECO:0000313" key="1">
    <source>
        <dbReference type="EMBL" id="KAK2598095.1"/>
    </source>
</evidence>
<keyword evidence="2" id="KW-1185">Reference proteome</keyword>
<comment type="caution">
    <text evidence="1">The sequence shown here is derived from an EMBL/GenBank/DDBJ whole genome shotgun (WGS) entry which is preliminary data.</text>
</comment>
<dbReference type="EMBL" id="JASWJB010000100">
    <property type="protein sequence ID" value="KAK2598095.1"/>
    <property type="molecule type" value="Genomic_DNA"/>
</dbReference>
<name>A0AAJ0CT38_9HYPO</name>
<protein>
    <submittedName>
        <fullName evidence="1">Uncharacterized protein</fullName>
    </submittedName>
</protein>
<accession>A0AAJ0CT38</accession>
<organism evidence="1 2">
    <name type="scientific">Conoideocrella luteorostrata</name>
    <dbReference type="NCBI Taxonomy" id="1105319"/>
    <lineage>
        <taxon>Eukaryota</taxon>
        <taxon>Fungi</taxon>
        <taxon>Dikarya</taxon>
        <taxon>Ascomycota</taxon>
        <taxon>Pezizomycotina</taxon>
        <taxon>Sordariomycetes</taxon>
        <taxon>Hypocreomycetidae</taxon>
        <taxon>Hypocreales</taxon>
        <taxon>Clavicipitaceae</taxon>
        <taxon>Conoideocrella</taxon>
    </lineage>
</organism>
<reference evidence="1" key="1">
    <citation type="submission" date="2023-06" db="EMBL/GenBank/DDBJ databases">
        <title>Conoideocrella luteorostrata (Hypocreales: Clavicipitaceae), a potential biocontrol fungus for elongate hemlock scale in United States Christmas tree production areas.</title>
        <authorList>
            <person name="Barrett H."/>
            <person name="Lovett B."/>
            <person name="Macias A.M."/>
            <person name="Stajich J.E."/>
            <person name="Kasson M.T."/>
        </authorList>
    </citation>
    <scope>NUCLEOTIDE SEQUENCE</scope>
    <source>
        <strain evidence="1">ARSEF 14590</strain>
    </source>
</reference>
<proteinExistence type="predicted"/>